<evidence type="ECO:0000259" key="5">
    <source>
        <dbReference type="Pfam" id="PF17994"/>
    </source>
</evidence>
<dbReference type="AlphaFoldDB" id="A0A2N4T2H7"/>
<dbReference type="GO" id="GO:0016757">
    <property type="term" value="F:glycosyltransferase activity"/>
    <property type="evidence" value="ECO:0007669"/>
    <property type="project" value="UniProtKB-KW"/>
</dbReference>
<keyword evidence="3" id="KW-0328">Glycosyltransferase</keyword>
<dbReference type="Pfam" id="PF13641">
    <property type="entry name" value="Glyco_tranf_2_3"/>
    <property type="match status" value="1"/>
</dbReference>
<comment type="caution">
    <text evidence="7">The sequence shown here is derived from an EMBL/GenBank/DDBJ whole genome shotgun (WGS) entry which is preliminary data.</text>
</comment>
<comment type="pathway">
    <text evidence="1">Cell wall biogenesis; cell wall polysaccharide biosynthesis.</text>
</comment>
<name>A0A2N4T2H7_9MICC</name>
<dbReference type="Pfam" id="PF17994">
    <property type="entry name" value="Glft2_N"/>
    <property type="match status" value="1"/>
</dbReference>
<dbReference type="Pfam" id="PF19320">
    <property type="entry name" value="GlfT2_domain3"/>
    <property type="match status" value="1"/>
</dbReference>
<dbReference type="PANTHER" id="PTHR43179:SF12">
    <property type="entry name" value="GALACTOFURANOSYLTRANSFERASE GLFT2"/>
    <property type="match status" value="1"/>
</dbReference>
<dbReference type="InterPro" id="IPR040492">
    <property type="entry name" value="GlfT2_N"/>
</dbReference>
<evidence type="ECO:0000259" key="6">
    <source>
        <dbReference type="Pfam" id="PF19320"/>
    </source>
</evidence>
<dbReference type="PANTHER" id="PTHR43179">
    <property type="entry name" value="RHAMNOSYLTRANSFERASE WBBL"/>
    <property type="match status" value="1"/>
</dbReference>
<evidence type="ECO:0000256" key="1">
    <source>
        <dbReference type="ARBA" id="ARBA00004776"/>
    </source>
</evidence>
<dbReference type="InterPro" id="IPR045699">
    <property type="entry name" value="GlfT2_C"/>
</dbReference>
<evidence type="ECO:0000256" key="3">
    <source>
        <dbReference type="ARBA" id="ARBA00022676"/>
    </source>
</evidence>
<reference evidence="7 8" key="1">
    <citation type="submission" date="2015-12" db="EMBL/GenBank/DDBJ databases">
        <authorList>
            <person name="Shamseldin A."/>
            <person name="Moawad H."/>
            <person name="Abd El-Rahim W.M."/>
            <person name="Sadowsky M.J."/>
        </authorList>
    </citation>
    <scope>NUCLEOTIDE SEQUENCE [LARGE SCALE GENOMIC DNA]</scope>
    <source>
        <strain evidence="7 8">S43</strain>
    </source>
</reference>
<dbReference type="Proteomes" id="UP000234632">
    <property type="component" value="Unassembled WGS sequence"/>
</dbReference>
<evidence type="ECO:0000313" key="7">
    <source>
        <dbReference type="EMBL" id="PLC12439.1"/>
    </source>
</evidence>
<protein>
    <submittedName>
        <fullName evidence="7">Glycosyl transferase</fullName>
    </submittedName>
</protein>
<feature type="domain" description="Galactofuranosyltransferase-2 C-terminal" evidence="6">
    <location>
        <begin position="474"/>
        <end position="662"/>
    </location>
</feature>
<feature type="domain" description="Galactofuranosyltransferase GlfT2 N-terminal" evidence="5">
    <location>
        <begin position="71"/>
        <end position="190"/>
    </location>
</feature>
<dbReference type="SUPFAM" id="SSF53448">
    <property type="entry name" value="Nucleotide-diphospho-sugar transferases"/>
    <property type="match status" value="1"/>
</dbReference>
<dbReference type="RefSeq" id="WP_101852030.1">
    <property type="nucleotide sequence ID" value="NZ_LOMZ01000001.1"/>
</dbReference>
<gene>
    <name evidence="7" type="ORF">AUQ48_09620</name>
</gene>
<accession>A0A2N4T2H7</accession>
<sequence>MSTTTETAARTTDESGAGALRVLQEVVLPAKDRLATQPLYMDTRADTGAAVQPEDGARKSSPIVVNVASETAATDALAILDRHRLRVHARATVSFATYFNAFPASYWRHNTHVREVVLRVRTTGRGTVSVYGSNARGESVPVSVHEVAGAEHTTEAVLPLKAFADGGWYWFDLTAADEDLELRGAEWLADGTGIPEGSVTLQITTMNKPSYCLRNARLLFDQRERLPQVREVVIVDQGNQKVVDEPGFREVQERFGERLRVLDQSNLGGAGGFARGMYEAVRAGSDYVLLMDDDVEIEPEAVRRISVFADFCKRPTLVGGHMIDLLNPTKIHNFGEEMDPYSFQYGPAGEGVEIGHDFRHSNLRATPWMHRRIEVDYNAWWMCLIPTSVIREIGLALPVFIKWDDVEYGVRAKAAGYRTVSLPGVAVWHLAWADKDDTISWQAYFHKRNQLVAALLHSPFERGGEVLGRNGIKDLRHVLSMQYFAEEARVLALRDVLAGPEALHELLPQRIRDVRRMMTQHSDAVYEADLDAYPAVAPAKPARTRRLSSPHGLKVLTSAATAVVRHLAVSPGAGAQEHPQVHLPYQDARWWRLARYDSALVTASDGTGYTWYKRSPKDARALLAESARLHAQLVLRWPELSRRYREALPAITSLEAWEETFREHSEIGV</sequence>
<keyword evidence="4 7" id="KW-0808">Transferase</keyword>
<evidence type="ECO:0000256" key="2">
    <source>
        <dbReference type="ARBA" id="ARBA00006739"/>
    </source>
</evidence>
<evidence type="ECO:0000313" key="8">
    <source>
        <dbReference type="Proteomes" id="UP000234632"/>
    </source>
</evidence>
<proteinExistence type="inferred from homology"/>
<dbReference type="EMBL" id="LOMZ01000001">
    <property type="protein sequence ID" value="PLC12439.1"/>
    <property type="molecule type" value="Genomic_DNA"/>
</dbReference>
<evidence type="ECO:0000256" key="4">
    <source>
        <dbReference type="ARBA" id="ARBA00022679"/>
    </source>
</evidence>
<organism evidence="7 8">
    <name type="scientific">Kocuria flava</name>
    <dbReference type="NCBI Taxonomy" id="446860"/>
    <lineage>
        <taxon>Bacteria</taxon>
        <taxon>Bacillati</taxon>
        <taxon>Actinomycetota</taxon>
        <taxon>Actinomycetes</taxon>
        <taxon>Micrococcales</taxon>
        <taxon>Micrococcaceae</taxon>
        <taxon>Kocuria</taxon>
    </lineage>
</organism>
<comment type="similarity">
    <text evidence="2">Belongs to the glycosyltransferase 2 family.</text>
</comment>
<dbReference type="Gene3D" id="3.90.550.60">
    <property type="match status" value="1"/>
</dbReference>
<dbReference type="InterPro" id="IPR029044">
    <property type="entry name" value="Nucleotide-diphossugar_trans"/>
</dbReference>